<gene>
    <name evidence="1" type="ORF">A3E73_00310</name>
</gene>
<reference evidence="1 2" key="1">
    <citation type="journal article" date="2016" name="Nat. Commun.">
        <title>Thousands of microbial genomes shed light on interconnected biogeochemical processes in an aquifer system.</title>
        <authorList>
            <person name="Anantharaman K."/>
            <person name="Brown C.T."/>
            <person name="Hug L.A."/>
            <person name="Sharon I."/>
            <person name="Castelle C.J."/>
            <person name="Probst A.J."/>
            <person name="Thomas B.C."/>
            <person name="Singh A."/>
            <person name="Wilkins M.J."/>
            <person name="Karaoz U."/>
            <person name="Brodie E.L."/>
            <person name="Williams K.H."/>
            <person name="Hubbard S.S."/>
            <person name="Banfield J.F."/>
        </authorList>
    </citation>
    <scope>NUCLEOTIDE SEQUENCE [LARGE SCALE GENOMIC DNA]</scope>
</reference>
<dbReference type="STRING" id="1797460.A3E73_00310"/>
<dbReference type="EMBL" id="MEZN01000034">
    <property type="protein sequence ID" value="OGD55804.1"/>
    <property type="molecule type" value="Genomic_DNA"/>
</dbReference>
<dbReference type="AlphaFoldDB" id="A0A1F5DL59"/>
<organism evidence="1 2">
    <name type="scientific">Candidatus Beckwithbacteria bacterium RIFCSPHIGHO2_12_FULL_47_17</name>
    <dbReference type="NCBI Taxonomy" id="1797460"/>
    <lineage>
        <taxon>Bacteria</taxon>
        <taxon>Candidatus Beckwithiibacteriota</taxon>
    </lineage>
</organism>
<dbReference type="Proteomes" id="UP000176791">
    <property type="component" value="Unassembled WGS sequence"/>
</dbReference>
<proteinExistence type="predicted"/>
<sequence length="99" mass="11861">MDVQIDIKKVTIEFNEEKNLLLRETRGIGFEEAIKAINNGNILDDRQHKNIKKYPKQRIIVVKIKNYVYAIPYIFNQKKRSIFLKTVYPSRVFTKKYLK</sequence>
<evidence type="ECO:0000313" key="1">
    <source>
        <dbReference type="EMBL" id="OGD55804.1"/>
    </source>
</evidence>
<name>A0A1F5DL59_9BACT</name>
<comment type="caution">
    <text evidence="1">The sequence shown here is derived from an EMBL/GenBank/DDBJ whole genome shotgun (WGS) entry which is preliminary data.</text>
</comment>
<evidence type="ECO:0008006" key="3">
    <source>
        <dbReference type="Google" id="ProtNLM"/>
    </source>
</evidence>
<accession>A0A1F5DL59</accession>
<protein>
    <recommendedName>
        <fullName evidence="3">Toxin</fullName>
    </recommendedName>
</protein>
<evidence type="ECO:0000313" key="2">
    <source>
        <dbReference type="Proteomes" id="UP000176791"/>
    </source>
</evidence>